<evidence type="ECO:0000313" key="1">
    <source>
        <dbReference type="EMBL" id="UTI64944.1"/>
    </source>
</evidence>
<name>A0ABY5DWM1_9ACTN</name>
<reference evidence="1 2" key="1">
    <citation type="submission" date="2022-06" db="EMBL/GenBank/DDBJ databases">
        <title>Paraconexibacter antarcticus.</title>
        <authorList>
            <person name="Kim C.S."/>
        </authorList>
    </citation>
    <scope>NUCLEOTIDE SEQUENCE [LARGE SCALE GENOMIC DNA]</scope>
    <source>
        <strain evidence="1 2">02-257</strain>
    </source>
</reference>
<gene>
    <name evidence="1" type="ORF">NBH00_01755</name>
</gene>
<proteinExistence type="predicted"/>
<dbReference type="EMBL" id="CP098502">
    <property type="protein sequence ID" value="UTI64944.1"/>
    <property type="molecule type" value="Genomic_DNA"/>
</dbReference>
<accession>A0ABY5DWM1</accession>
<sequence length="186" mass="21591">MASEPARAQPLQIFTPVRRAWGLWLKLSWPPAERFSPVARFVKAPLKRLRFIHFAHWSLLTHMPPRGGTRLPYPYVVFSTTFNGDVNAYIDAFSILIPWRMRLLWQGAFHFPGPEPLGRFRRFITERVVPTEHFHCAYPQASVKMILGALELEEELGRLRREAPGMDDAEFARRWRQLLGRSGAVL</sequence>
<dbReference type="Proteomes" id="UP001056035">
    <property type="component" value="Chromosome"/>
</dbReference>
<evidence type="ECO:0000313" key="2">
    <source>
        <dbReference type="Proteomes" id="UP001056035"/>
    </source>
</evidence>
<keyword evidence="2" id="KW-1185">Reference proteome</keyword>
<dbReference type="RefSeq" id="WP_254571636.1">
    <property type="nucleotide sequence ID" value="NZ_CP098502.1"/>
</dbReference>
<protein>
    <submittedName>
        <fullName evidence="1">Uncharacterized protein</fullName>
    </submittedName>
</protein>
<organism evidence="1 2">
    <name type="scientific">Paraconexibacter antarcticus</name>
    <dbReference type="NCBI Taxonomy" id="2949664"/>
    <lineage>
        <taxon>Bacteria</taxon>
        <taxon>Bacillati</taxon>
        <taxon>Actinomycetota</taxon>
        <taxon>Thermoleophilia</taxon>
        <taxon>Solirubrobacterales</taxon>
        <taxon>Paraconexibacteraceae</taxon>
        <taxon>Paraconexibacter</taxon>
    </lineage>
</organism>